<dbReference type="PANTHER" id="PTHR21342:SF1">
    <property type="entry name" value="PHOSPHOPANTETHEINE ADENYLYLTRANSFERASE"/>
    <property type="match status" value="1"/>
</dbReference>
<comment type="cofactor">
    <cofactor evidence="9">
        <name>Mg(2+)</name>
        <dbReference type="ChEBI" id="CHEBI:18420"/>
    </cofactor>
</comment>
<reference evidence="11 12" key="1">
    <citation type="submission" date="2016-10" db="EMBL/GenBank/DDBJ databases">
        <authorList>
            <person name="de Groot N.N."/>
        </authorList>
    </citation>
    <scope>NUCLEOTIDE SEQUENCE [LARGE SCALE GENOMIC DNA]</scope>
    <source>
        <strain evidence="11 12">CGMCC 1.9157</strain>
    </source>
</reference>
<feature type="domain" description="Cytidyltransferase-like" evidence="10">
    <location>
        <begin position="7"/>
        <end position="140"/>
    </location>
</feature>
<keyword evidence="7 9" id="KW-0173">Coenzyme A biosynthesis</keyword>
<dbReference type="Proteomes" id="UP000199236">
    <property type="component" value="Unassembled WGS sequence"/>
</dbReference>
<evidence type="ECO:0000256" key="4">
    <source>
        <dbReference type="ARBA" id="ARBA00022741"/>
    </source>
</evidence>
<feature type="binding site" evidence="9">
    <location>
        <begin position="130"/>
        <end position="136"/>
    </location>
    <ligand>
        <name>ATP</name>
        <dbReference type="ChEBI" id="CHEBI:30616"/>
    </ligand>
</feature>
<proteinExistence type="inferred from homology"/>
<keyword evidence="2 9" id="KW-0808">Transferase</keyword>
<evidence type="ECO:0000256" key="8">
    <source>
        <dbReference type="ARBA" id="ARBA00029346"/>
    </source>
</evidence>
<dbReference type="CDD" id="cd02163">
    <property type="entry name" value="PPAT"/>
    <property type="match status" value="1"/>
</dbReference>
<keyword evidence="6 9" id="KW-0460">Magnesium</keyword>
<evidence type="ECO:0000256" key="2">
    <source>
        <dbReference type="ARBA" id="ARBA00022679"/>
    </source>
</evidence>
<dbReference type="GO" id="GO:0015937">
    <property type="term" value="P:coenzyme A biosynthetic process"/>
    <property type="evidence" value="ECO:0007669"/>
    <property type="project" value="UniProtKB-UniRule"/>
</dbReference>
<dbReference type="HAMAP" id="MF_00151">
    <property type="entry name" value="PPAT_bact"/>
    <property type="match status" value="1"/>
</dbReference>
<feature type="binding site" evidence="9">
    <location>
        <position position="80"/>
    </location>
    <ligand>
        <name>substrate</name>
    </ligand>
</feature>
<dbReference type="AlphaFoldDB" id="A0A1I5I9G9"/>
<comment type="subcellular location">
    <subcellularLocation>
        <location evidence="9">Cytoplasm</location>
    </subcellularLocation>
</comment>
<feature type="binding site" evidence="9">
    <location>
        <position position="94"/>
    </location>
    <ligand>
        <name>substrate</name>
    </ligand>
</feature>
<protein>
    <recommendedName>
        <fullName evidence="9">Phosphopantetheine adenylyltransferase</fullName>
        <ecNumber evidence="9">2.7.7.3</ecNumber>
    </recommendedName>
    <alternativeName>
        <fullName evidence="9">Dephospho-CoA pyrophosphorylase</fullName>
    </alternativeName>
    <alternativeName>
        <fullName evidence="9">Pantetheine-phosphate adenylyltransferase</fullName>
        <shortName evidence="9">PPAT</shortName>
    </alternativeName>
</protein>
<dbReference type="GO" id="GO:0005524">
    <property type="term" value="F:ATP binding"/>
    <property type="evidence" value="ECO:0007669"/>
    <property type="project" value="UniProtKB-KW"/>
</dbReference>
<evidence type="ECO:0000256" key="1">
    <source>
        <dbReference type="ARBA" id="ARBA00022490"/>
    </source>
</evidence>
<feature type="binding site" evidence="9">
    <location>
        <begin position="95"/>
        <end position="97"/>
    </location>
    <ligand>
        <name>ATP</name>
        <dbReference type="ChEBI" id="CHEBI:30616"/>
    </ligand>
</feature>
<keyword evidence="5 9" id="KW-0067">ATP-binding</keyword>
<comment type="function">
    <text evidence="9">Reversibly transfers an adenylyl group from ATP to 4'-phosphopantetheine, yielding dephospho-CoA (dPCoA) and pyrophosphate.</text>
</comment>
<accession>A0A1I5I9G9</accession>
<evidence type="ECO:0000313" key="12">
    <source>
        <dbReference type="Proteomes" id="UP000199236"/>
    </source>
</evidence>
<evidence type="ECO:0000256" key="3">
    <source>
        <dbReference type="ARBA" id="ARBA00022695"/>
    </source>
</evidence>
<dbReference type="InterPro" id="IPR014729">
    <property type="entry name" value="Rossmann-like_a/b/a_fold"/>
</dbReference>
<dbReference type="InterPro" id="IPR001980">
    <property type="entry name" value="PPAT"/>
</dbReference>
<keyword evidence="4 9" id="KW-0547">Nucleotide-binding</keyword>
<dbReference type="GO" id="GO:0005737">
    <property type="term" value="C:cytoplasm"/>
    <property type="evidence" value="ECO:0007669"/>
    <property type="project" value="UniProtKB-SubCell"/>
</dbReference>
<feature type="binding site" evidence="9">
    <location>
        <position position="43"/>
    </location>
    <ligand>
        <name>substrate</name>
    </ligand>
</feature>
<comment type="pathway">
    <text evidence="9">Cofactor biosynthesis; coenzyme A biosynthesis; CoA from (R)-pantothenate: step 4/5.</text>
</comment>
<feature type="site" description="Transition state stabilizer" evidence="9">
    <location>
        <position position="19"/>
    </location>
</feature>
<evidence type="ECO:0000313" key="11">
    <source>
        <dbReference type="EMBL" id="SFO56959.1"/>
    </source>
</evidence>
<feature type="binding site" evidence="9">
    <location>
        <position position="11"/>
    </location>
    <ligand>
        <name>substrate</name>
    </ligand>
</feature>
<dbReference type="EC" id="2.7.7.3" evidence="9"/>
<dbReference type="PRINTS" id="PR01020">
    <property type="entry name" value="LPSBIOSNTHSS"/>
</dbReference>
<gene>
    <name evidence="9" type="primary">coaD</name>
    <name evidence="11" type="ORF">SAMN04488056_108120</name>
</gene>
<dbReference type="RefSeq" id="WP_090073699.1">
    <property type="nucleotide sequence ID" value="NZ_FOVR01000008.1"/>
</dbReference>
<name>A0A1I5I9G9_9HYPH</name>
<dbReference type="Pfam" id="PF01467">
    <property type="entry name" value="CTP_transf_like"/>
    <property type="match status" value="1"/>
</dbReference>
<dbReference type="STRING" id="655353.SAMN04488056_108120"/>
<organism evidence="11 12">
    <name type="scientific">Cohaesibacter marisflavi</name>
    <dbReference type="NCBI Taxonomy" id="655353"/>
    <lineage>
        <taxon>Bacteria</taxon>
        <taxon>Pseudomonadati</taxon>
        <taxon>Pseudomonadota</taxon>
        <taxon>Alphaproteobacteria</taxon>
        <taxon>Hyphomicrobiales</taxon>
        <taxon>Cohaesibacteraceae</taxon>
    </lineage>
</organism>
<dbReference type="NCBIfam" id="TIGR00125">
    <property type="entry name" value="cyt_tran_rel"/>
    <property type="match status" value="1"/>
</dbReference>
<comment type="subunit">
    <text evidence="9">Homohexamer.</text>
</comment>
<keyword evidence="12" id="KW-1185">Reference proteome</keyword>
<dbReference type="UniPathway" id="UPA00241">
    <property type="reaction ID" value="UER00355"/>
</dbReference>
<feature type="binding site" evidence="9">
    <location>
        <position position="19"/>
    </location>
    <ligand>
        <name>ATP</name>
        <dbReference type="ChEBI" id="CHEBI:30616"/>
    </ligand>
</feature>
<dbReference type="InterPro" id="IPR004821">
    <property type="entry name" value="Cyt_trans-like"/>
</dbReference>
<dbReference type="NCBIfam" id="TIGR01510">
    <property type="entry name" value="coaD_prev_kdtB"/>
    <property type="match status" value="1"/>
</dbReference>
<dbReference type="EMBL" id="FOVR01000008">
    <property type="protein sequence ID" value="SFO56959.1"/>
    <property type="molecule type" value="Genomic_DNA"/>
</dbReference>
<comment type="catalytic activity">
    <reaction evidence="8 9">
        <text>(R)-4'-phosphopantetheine + ATP + H(+) = 3'-dephospho-CoA + diphosphate</text>
        <dbReference type="Rhea" id="RHEA:19801"/>
        <dbReference type="ChEBI" id="CHEBI:15378"/>
        <dbReference type="ChEBI" id="CHEBI:30616"/>
        <dbReference type="ChEBI" id="CHEBI:33019"/>
        <dbReference type="ChEBI" id="CHEBI:57328"/>
        <dbReference type="ChEBI" id="CHEBI:61723"/>
        <dbReference type="EC" id="2.7.7.3"/>
    </reaction>
</comment>
<comment type="similarity">
    <text evidence="9">Belongs to the bacterial CoaD family.</text>
</comment>
<dbReference type="PANTHER" id="PTHR21342">
    <property type="entry name" value="PHOSPHOPANTETHEINE ADENYLYLTRANSFERASE"/>
    <property type="match status" value="1"/>
</dbReference>
<sequence length="166" mass="18139">MTDKIAIYPGSFDPITLGHLDIVERACHIVDKLVLAIGVHHGKKPFFSKDERFALINQVVAPIARDTNTVLEVVAFDDLVIDVAKRVDATILIRGLRDGTDFDYEMQMTGMNETLAPEIHTIYLPSSGAVRHIAASLVRQVATLGGDISPFVPDAVQAAFQQKLTS</sequence>
<dbReference type="SUPFAM" id="SSF52374">
    <property type="entry name" value="Nucleotidylyl transferase"/>
    <property type="match status" value="1"/>
</dbReference>
<evidence type="ECO:0000256" key="9">
    <source>
        <dbReference type="HAMAP-Rule" id="MF_00151"/>
    </source>
</evidence>
<feature type="binding site" evidence="9">
    <location>
        <begin position="11"/>
        <end position="12"/>
    </location>
    <ligand>
        <name>ATP</name>
        <dbReference type="ChEBI" id="CHEBI:30616"/>
    </ligand>
</feature>
<dbReference type="OrthoDB" id="9806661at2"/>
<keyword evidence="3 9" id="KW-0548">Nucleotidyltransferase</keyword>
<evidence type="ECO:0000256" key="5">
    <source>
        <dbReference type="ARBA" id="ARBA00022840"/>
    </source>
</evidence>
<keyword evidence="1 9" id="KW-0963">Cytoplasm</keyword>
<feature type="binding site" evidence="9">
    <location>
        <position position="105"/>
    </location>
    <ligand>
        <name>ATP</name>
        <dbReference type="ChEBI" id="CHEBI:30616"/>
    </ligand>
</feature>
<dbReference type="GO" id="GO:0004595">
    <property type="term" value="F:pantetheine-phosphate adenylyltransferase activity"/>
    <property type="evidence" value="ECO:0007669"/>
    <property type="project" value="UniProtKB-UniRule"/>
</dbReference>
<evidence type="ECO:0000256" key="7">
    <source>
        <dbReference type="ARBA" id="ARBA00022993"/>
    </source>
</evidence>
<evidence type="ECO:0000259" key="10">
    <source>
        <dbReference type="Pfam" id="PF01467"/>
    </source>
</evidence>
<dbReference type="Gene3D" id="3.40.50.620">
    <property type="entry name" value="HUPs"/>
    <property type="match status" value="1"/>
</dbReference>
<evidence type="ECO:0000256" key="6">
    <source>
        <dbReference type="ARBA" id="ARBA00022842"/>
    </source>
</evidence>